<evidence type="ECO:0000256" key="1">
    <source>
        <dbReference type="ARBA" id="ARBA00010617"/>
    </source>
</evidence>
<evidence type="ECO:0000256" key="2">
    <source>
        <dbReference type="ARBA" id="ARBA00022617"/>
    </source>
</evidence>
<dbReference type="InterPro" id="IPR002397">
    <property type="entry name" value="Cyt_P450_B"/>
</dbReference>
<evidence type="ECO:0000256" key="5">
    <source>
        <dbReference type="ARBA" id="ARBA00023004"/>
    </source>
</evidence>
<keyword evidence="3 7" id="KW-0479">Metal-binding</keyword>
<dbReference type="InterPro" id="IPR036396">
    <property type="entry name" value="Cyt_P450_sf"/>
</dbReference>
<keyword evidence="5 7" id="KW-0408">Iron</keyword>
<dbReference type="EMBL" id="JAWLKA010000043">
    <property type="protein sequence ID" value="MDV6286680.1"/>
    <property type="molecule type" value="Genomic_DNA"/>
</dbReference>
<comment type="caution">
    <text evidence="8">The sequence shown here is derived from an EMBL/GenBank/DDBJ whole genome shotgun (WGS) entry which is preliminary data.</text>
</comment>
<reference evidence="8 9" key="1">
    <citation type="submission" date="2023-10" db="EMBL/GenBank/DDBJ databases">
        <title>Development of a sustainable strategy for remediation of hydrocarbon-contaminated territories based on the waste exchange concept.</title>
        <authorList>
            <person name="Krivoruchko A."/>
        </authorList>
    </citation>
    <scope>NUCLEOTIDE SEQUENCE [LARGE SCALE GENOMIC DNA]</scope>
    <source>
        <strain evidence="8 9">IEGM 60</strain>
    </source>
</reference>
<evidence type="ECO:0000313" key="8">
    <source>
        <dbReference type="EMBL" id="MDV6286680.1"/>
    </source>
</evidence>
<evidence type="ECO:0000313" key="9">
    <source>
        <dbReference type="Proteomes" id="UP001185737"/>
    </source>
</evidence>
<keyword evidence="9" id="KW-1185">Reference proteome</keyword>
<sequence>MTNAEVTDVSARAIELISEIFAGKPEDPAPLYDELRELGDGVHYFPPAQAWFAFRYDDAQTIARHDGIFSSDFFDQAPMGIHDPTDPEHVRFIDFSRRLMAFNDAPRHTALRSVVRKAFTPNAVNRWRPTVERAVDELLDQFAPGQDVDFVEQLSIDVPVEAICAVLGVEHVDRPMIRAGSAGLASTFDPTILGDARDKAIRDALRMVDSIDSVIAARRAQPADDLISLVLEAETEDGENLDAADLLSQLVFLLAAGNETTVNMLSGGIYHLLQYPDQRALLQNDLSLVNAFINETLRLDTPIDMPPPRLARETTTLGETEIPEGAFAFQVLGAANRDPRRFDSPDAFRIERAPNPHMTFNQGIHSCVGAPLARLEGEVFFTKFLTRYPDFSAGDEPARLRAGHVQVRGLEALPIRL</sequence>
<evidence type="ECO:0000256" key="6">
    <source>
        <dbReference type="ARBA" id="ARBA00023033"/>
    </source>
</evidence>
<dbReference type="Gene3D" id="1.10.630.10">
    <property type="entry name" value="Cytochrome P450"/>
    <property type="match status" value="1"/>
</dbReference>
<evidence type="ECO:0000256" key="4">
    <source>
        <dbReference type="ARBA" id="ARBA00023002"/>
    </source>
</evidence>
<dbReference type="CDD" id="cd20625">
    <property type="entry name" value="CYP164-like"/>
    <property type="match status" value="1"/>
</dbReference>
<comment type="similarity">
    <text evidence="1 7">Belongs to the cytochrome P450 family.</text>
</comment>
<organism evidence="8 9">
    <name type="scientific">Rhodococcus jostii</name>
    <dbReference type="NCBI Taxonomy" id="132919"/>
    <lineage>
        <taxon>Bacteria</taxon>
        <taxon>Bacillati</taxon>
        <taxon>Actinomycetota</taxon>
        <taxon>Actinomycetes</taxon>
        <taxon>Mycobacteriales</taxon>
        <taxon>Nocardiaceae</taxon>
        <taxon>Rhodococcus</taxon>
    </lineage>
</organism>
<dbReference type="PRINTS" id="PR00359">
    <property type="entry name" value="BP450"/>
</dbReference>
<dbReference type="Proteomes" id="UP001185737">
    <property type="component" value="Unassembled WGS sequence"/>
</dbReference>
<accession>A0ABU4CSY4</accession>
<keyword evidence="2 7" id="KW-0349">Heme</keyword>
<dbReference type="InterPro" id="IPR001128">
    <property type="entry name" value="Cyt_P450"/>
</dbReference>
<dbReference type="SUPFAM" id="SSF48264">
    <property type="entry name" value="Cytochrome P450"/>
    <property type="match status" value="1"/>
</dbReference>
<keyword evidence="4 7" id="KW-0560">Oxidoreductase</keyword>
<dbReference type="Pfam" id="PF00067">
    <property type="entry name" value="p450"/>
    <property type="match status" value="1"/>
</dbReference>
<keyword evidence="6 7" id="KW-0503">Monooxygenase</keyword>
<proteinExistence type="inferred from homology"/>
<name>A0ABU4CSY4_RHOJO</name>
<dbReference type="PROSITE" id="PS00086">
    <property type="entry name" value="CYTOCHROME_P450"/>
    <property type="match status" value="1"/>
</dbReference>
<gene>
    <name evidence="8" type="ORF">R3Q59_40100</name>
</gene>
<dbReference type="InterPro" id="IPR017972">
    <property type="entry name" value="Cyt_P450_CS"/>
</dbReference>
<protein>
    <submittedName>
        <fullName evidence="8">Cytochrome P450</fullName>
    </submittedName>
</protein>
<dbReference type="PRINTS" id="PR00385">
    <property type="entry name" value="P450"/>
</dbReference>
<dbReference type="RefSeq" id="WP_317571673.1">
    <property type="nucleotide sequence ID" value="NZ_JAWLKA010000043.1"/>
</dbReference>
<dbReference type="PANTHER" id="PTHR46696:SF3">
    <property type="entry name" value="PULCHERRIMINIC ACID SYNTHASE"/>
    <property type="match status" value="1"/>
</dbReference>
<dbReference type="PANTHER" id="PTHR46696">
    <property type="entry name" value="P450, PUTATIVE (EUROFUNG)-RELATED"/>
    <property type="match status" value="1"/>
</dbReference>
<evidence type="ECO:0000256" key="7">
    <source>
        <dbReference type="RuleBase" id="RU000461"/>
    </source>
</evidence>
<evidence type="ECO:0000256" key="3">
    <source>
        <dbReference type="ARBA" id="ARBA00022723"/>
    </source>
</evidence>